<dbReference type="AlphaFoldDB" id="A0A108II22"/>
<protein>
    <submittedName>
        <fullName evidence="1">Uncharacterized protein</fullName>
    </submittedName>
</protein>
<evidence type="ECO:0000313" key="1">
    <source>
        <dbReference type="EMBL" id="KWA66351.1"/>
    </source>
</evidence>
<dbReference type="EMBL" id="LPHB01000020">
    <property type="protein sequence ID" value="KWA66351.1"/>
    <property type="molecule type" value="Genomic_DNA"/>
</dbReference>
<accession>A0A108II22</accession>
<evidence type="ECO:0000313" key="2">
    <source>
        <dbReference type="Proteomes" id="UP000068603"/>
    </source>
</evidence>
<comment type="caution">
    <text evidence="1">The sequence shown here is derived from an EMBL/GenBank/DDBJ whole genome shotgun (WGS) entry which is preliminary data.</text>
</comment>
<reference evidence="1 2" key="1">
    <citation type="submission" date="2015-11" db="EMBL/GenBank/DDBJ databases">
        <title>Expanding the genomic diversity of Burkholderia species for the development of highly accurate diagnostics.</title>
        <authorList>
            <person name="Sahl J."/>
            <person name="Keim P."/>
            <person name="Wagner D."/>
        </authorList>
    </citation>
    <scope>NUCLEOTIDE SEQUENCE [LARGE SCALE GENOMIC DNA]</scope>
    <source>
        <strain evidence="1 2">MSMB1960WGS</strain>
    </source>
</reference>
<dbReference type="Proteomes" id="UP000068603">
    <property type="component" value="Unassembled WGS sequence"/>
</dbReference>
<proteinExistence type="predicted"/>
<sequence length="174" mass="18730">MNVATLYGANGQIIEYARYAANGIKTQETIYDADGKITITKTDTNGDGIFDHIKTEARIGDGASVVGEDINGDGITDRNFVVNNGQRYDLSNARDAIFADSLLSRYRTAGLLSGTSYLDLSQIISKTLTYGGRNDYGFTMPNGWYNPIGAFYEAKSAALDTAASIAENCPRAVV</sequence>
<name>A0A108II22_9BURK</name>
<gene>
    <name evidence="1" type="ORF">WT44_06880</name>
</gene>
<organism evidence="1">
    <name type="scientific">Burkholderia stagnalis</name>
    <dbReference type="NCBI Taxonomy" id="1503054"/>
    <lineage>
        <taxon>Bacteria</taxon>
        <taxon>Pseudomonadati</taxon>
        <taxon>Pseudomonadota</taxon>
        <taxon>Betaproteobacteria</taxon>
        <taxon>Burkholderiales</taxon>
        <taxon>Burkholderiaceae</taxon>
        <taxon>Burkholderia</taxon>
        <taxon>Burkholderia cepacia complex</taxon>
    </lineage>
</organism>